<proteinExistence type="predicted"/>
<sequence length="174" mass="20414">MPRMTKRRYGKVSSTENSTNSGEESGDNWAVNQSKLNYYADFARKASGETREARMFVTTSSWRPQHKQTFSFLWRGSFRHVQRVFILSEITNRIFKQESLRWHTITSSINWWCNPQMVQMMMMMSVVLRPPRVIMCSWSLHHQEESHSAISVDHTGLMFHRTKGYPECIECVGA</sequence>
<dbReference type="EMBL" id="JAWDGP010005317">
    <property type="protein sequence ID" value="KAK3757840.1"/>
    <property type="molecule type" value="Genomic_DNA"/>
</dbReference>
<protein>
    <submittedName>
        <fullName evidence="2">Uncharacterized protein</fullName>
    </submittedName>
</protein>
<feature type="compositionally biased region" description="Low complexity" evidence="1">
    <location>
        <begin position="13"/>
        <end position="23"/>
    </location>
</feature>
<dbReference type="AlphaFoldDB" id="A0AAE0YVV2"/>
<name>A0AAE0YVV2_9GAST</name>
<evidence type="ECO:0000313" key="3">
    <source>
        <dbReference type="Proteomes" id="UP001283361"/>
    </source>
</evidence>
<keyword evidence="3" id="KW-1185">Reference proteome</keyword>
<accession>A0AAE0YVV2</accession>
<comment type="caution">
    <text evidence="2">The sequence shown here is derived from an EMBL/GenBank/DDBJ whole genome shotgun (WGS) entry which is preliminary data.</text>
</comment>
<feature type="region of interest" description="Disordered" evidence="1">
    <location>
        <begin position="1"/>
        <end position="28"/>
    </location>
</feature>
<evidence type="ECO:0000256" key="1">
    <source>
        <dbReference type="SAM" id="MobiDB-lite"/>
    </source>
</evidence>
<gene>
    <name evidence="2" type="ORF">RRG08_014396</name>
</gene>
<dbReference type="Proteomes" id="UP001283361">
    <property type="component" value="Unassembled WGS sequence"/>
</dbReference>
<feature type="compositionally biased region" description="Basic residues" evidence="1">
    <location>
        <begin position="1"/>
        <end position="10"/>
    </location>
</feature>
<evidence type="ECO:0000313" key="2">
    <source>
        <dbReference type="EMBL" id="KAK3757840.1"/>
    </source>
</evidence>
<reference evidence="2" key="1">
    <citation type="journal article" date="2023" name="G3 (Bethesda)">
        <title>A reference genome for the long-term kleptoplast-retaining sea slug Elysia crispata morphotype clarki.</title>
        <authorList>
            <person name="Eastman K.E."/>
            <person name="Pendleton A.L."/>
            <person name="Shaikh M.A."/>
            <person name="Suttiyut T."/>
            <person name="Ogas R."/>
            <person name="Tomko P."/>
            <person name="Gavelis G."/>
            <person name="Widhalm J.R."/>
            <person name="Wisecaver J.H."/>
        </authorList>
    </citation>
    <scope>NUCLEOTIDE SEQUENCE</scope>
    <source>
        <strain evidence="2">ECLA1</strain>
    </source>
</reference>
<organism evidence="2 3">
    <name type="scientific">Elysia crispata</name>
    <name type="common">lettuce slug</name>
    <dbReference type="NCBI Taxonomy" id="231223"/>
    <lineage>
        <taxon>Eukaryota</taxon>
        <taxon>Metazoa</taxon>
        <taxon>Spiralia</taxon>
        <taxon>Lophotrochozoa</taxon>
        <taxon>Mollusca</taxon>
        <taxon>Gastropoda</taxon>
        <taxon>Heterobranchia</taxon>
        <taxon>Euthyneura</taxon>
        <taxon>Panpulmonata</taxon>
        <taxon>Sacoglossa</taxon>
        <taxon>Placobranchoidea</taxon>
        <taxon>Plakobranchidae</taxon>
        <taxon>Elysia</taxon>
    </lineage>
</organism>